<feature type="non-terminal residue" evidence="2">
    <location>
        <position position="161"/>
    </location>
</feature>
<evidence type="ECO:0000256" key="1">
    <source>
        <dbReference type="SAM" id="Coils"/>
    </source>
</evidence>
<accession>A0A7K7DFX1</accession>
<reference evidence="2 3" key="1">
    <citation type="submission" date="2019-09" db="EMBL/GenBank/DDBJ databases">
        <title>Bird 10,000 Genomes (B10K) Project - Family phase.</title>
        <authorList>
            <person name="Zhang G."/>
        </authorList>
    </citation>
    <scope>NUCLEOTIDE SEQUENCE [LARGE SCALE GENOMIC DNA]</scope>
    <source>
        <strain evidence="2">OUT-0018</strain>
        <tissue evidence="2">Muscle</tissue>
    </source>
</reference>
<dbReference type="Proteomes" id="UP000578259">
    <property type="component" value="Unassembled WGS sequence"/>
</dbReference>
<name>A0A7K7DFX1_PHEME</name>
<sequence length="161" mass="19158">ATLQQEIFEFSRRLHAAEVESRSLHLQLAECRWAFNEMQKDAEKTHRLQTQLSEVQQKINKDNVQEELQNALQREREAQLLLQEHQQRIQELSNRLELHTFTELSKSQVSPMGLPDTAEELMKRDQVLDQQEKLLKDMEQDQKRLWETLEEAERALEQGIK</sequence>
<comment type="caution">
    <text evidence="2">The sequence shown here is derived from an EMBL/GenBank/DDBJ whole genome shotgun (WGS) entry which is preliminary data.</text>
</comment>
<dbReference type="EMBL" id="VZSJ01003591">
    <property type="protein sequence ID" value="NWY31357.1"/>
    <property type="molecule type" value="Genomic_DNA"/>
</dbReference>
<keyword evidence="3" id="KW-1185">Reference proteome</keyword>
<dbReference type="PANTHER" id="PTHR47899:SF1">
    <property type="entry name" value="COILED-COIL DOMAIN-CONTAINING PROTEIN 171"/>
    <property type="match status" value="1"/>
</dbReference>
<evidence type="ECO:0000313" key="2">
    <source>
        <dbReference type="EMBL" id="NWY31357.1"/>
    </source>
</evidence>
<dbReference type="PANTHER" id="PTHR47899">
    <property type="entry name" value="COILED-COIL DOMAIN-CONTAINING PROTEIN 171"/>
    <property type="match status" value="1"/>
</dbReference>
<feature type="non-terminal residue" evidence="2">
    <location>
        <position position="1"/>
    </location>
</feature>
<keyword evidence="1" id="KW-0175">Coiled coil</keyword>
<proteinExistence type="predicted"/>
<organism evidence="2 3">
    <name type="scientific">Pheucticus melanocephalus</name>
    <name type="common">Black-headed grosbeak</name>
    <name type="synonym">Guiraca melanocephala</name>
    <dbReference type="NCBI Taxonomy" id="371919"/>
    <lineage>
        <taxon>Eukaryota</taxon>
        <taxon>Metazoa</taxon>
        <taxon>Chordata</taxon>
        <taxon>Craniata</taxon>
        <taxon>Vertebrata</taxon>
        <taxon>Euteleostomi</taxon>
        <taxon>Archelosauria</taxon>
        <taxon>Archosauria</taxon>
        <taxon>Dinosauria</taxon>
        <taxon>Saurischia</taxon>
        <taxon>Theropoda</taxon>
        <taxon>Coelurosauria</taxon>
        <taxon>Aves</taxon>
        <taxon>Neognathae</taxon>
        <taxon>Neoaves</taxon>
        <taxon>Telluraves</taxon>
        <taxon>Australaves</taxon>
        <taxon>Passeriformes</taxon>
        <taxon>Cardinalidae</taxon>
        <taxon>Pheucticus</taxon>
    </lineage>
</organism>
<dbReference type="AlphaFoldDB" id="A0A7K7DFX1"/>
<evidence type="ECO:0000313" key="3">
    <source>
        <dbReference type="Proteomes" id="UP000578259"/>
    </source>
</evidence>
<dbReference type="InterPro" id="IPR038820">
    <property type="entry name" value="CCDC171"/>
</dbReference>
<protein>
    <submittedName>
        <fullName evidence="2">CC171 protein</fullName>
    </submittedName>
</protein>
<feature type="coiled-coil region" evidence="1">
    <location>
        <begin position="54"/>
        <end position="102"/>
    </location>
</feature>
<gene>
    <name evidence="2" type="primary">Ccdc171_7</name>
    <name evidence="2" type="ORF">PHEMEL_R13335</name>
</gene>